<protein>
    <submittedName>
        <fullName evidence="1">Uncharacterized protein</fullName>
    </submittedName>
</protein>
<dbReference type="EMBL" id="MN740946">
    <property type="protein sequence ID" value="QHU19227.1"/>
    <property type="molecule type" value="Genomic_DNA"/>
</dbReference>
<organism evidence="1">
    <name type="scientific">viral metagenome</name>
    <dbReference type="NCBI Taxonomy" id="1070528"/>
    <lineage>
        <taxon>unclassified sequences</taxon>
        <taxon>metagenomes</taxon>
        <taxon>organismal metagenomes</taxon>
    </lineage>
</organism>
<proteinExistence type="predicted"/>
<evidence type="ECO:0000313" key="1">
    <source>
        <dbReference type="EMBL" id="QHU19227.1"/>
    </source>
</evidence>
<sequence length="100" mass="11532">MFIILFILTNIIMSTRFNGLILENASTSNVTAYPQNLLNRSSYYKTLFDTVILPYNKQYDNCKNTLCYTQSKGTFIYKPHTAYGMVGTSAAAYLHRRKRL</sequence>
<reference evidence="1" key="1">
    <citation type="journal article" date="2020" name="Nature">
        <title>Giant virus diversity and host interactions through global metagenomics.</title>
        <authorList>
            <person name="Schulz F."/>
            <person name="Roux S."/>
            <person name="Paez-Espino D."/>
            <person name="Jungbluth S."/>
            <person name="Walsh D.A."/>
            <person name="Denef V.J."/>
            <person name="McMahon K.D."/>
            <person name="Konstantinidis K.T."/>
            <person name="Eloe-Fadrosh E.A."/>
            <person name="Kyrpides N.C."/>
            <person name="Woyke T."/>
        </authorList>
    </citation>
    <scope>NUCLEOTIDE SEQUENCE</scope>
    <source>
        <strain evidence="1">GVMAG-S-3300013014-104</strain>
    </source>
</reference>
<name>A0A6C0KR85_9ZZZZ</name>
<accession>A0A6C0KR85</accession>
<dbReference type="AlphaFoldDB" id="A0A6C0KR85"/>